<dbReference type="EMBL" id="VUKA01000007">
    <property type="protein sequence ID" value="KAA2212469.1"/>
    <property type="molecule type" value="Genomic_DNA"/>
</dbReference>
<dbReference type="Proteomes" id="UP000322110">
    <property type="component" value="Unassembled WGS sequence"/>
</dbReference>
<accession>A0A5B2TE74</accession>
<evidence type="ECO:0008006" key="3">
    <source>
        <dbReference type="Google" id="ProtNLM"/>
    </source>
</evidence>
<dbReference type="SUPFAM" id="SSF51120">
    <property type="entry name" value="beta-Roll"/>
    <property type="match status" value="1"/>
</dbReference>
<sequence length="1984" mass="200722">MSGSEDTEIALALSAALAAGQQDAGLSVIILGVPAGASLSSGSRQGDGSWLVASENLAGLSITPSRDFAGTLELVLRATAQDSSGSAATEETRFSVQVVPVVDGAVLVGMAAGREDQWITLETTFGSLADDSEQWGEFVLVHGVPQHAALSQGEVLEDGNWAVRREELAAGRVAIRPPADSDATIMLRLEATIWDGAYASAGISAPLKVEVAAMADAPFALAASVIGVEDRPVALDLSAALSDVDGSESLVIRLLGLPAGASLSAGRRGDDGSWLLDGSELSGLSLLAPPDYAGTLVLTLHVLAREANGDTAVTRRDFSVLVQAVADPVTLQAAGEGQEDGWIPLRGSLALNDTDGSEHFGPTLVVRGVPMGAMLSHGLESAPGVWEVPLEAFRSGLLAVLPPADSDADFQLVFSVASHDGTDSSRTSQADVTVVVRAGADAPTVTVQDFHGREDTLLRLSGLGGALQDRDGSEALSFVLSGVPQGSNFSSGTRQPDGSWLFTSAQLASLSMAPPGHLSGSFTMTLTARATEARDDQPTASTSASFTVRLDPVLDAGTIKGNASGSEDNLVVLRPSFATPDNDGSEQWSALTRVAGLPDGASLTAGTEVSPGVWDVSTSDLRTGLISIIPPYNSDVDFKLTLTATLSDTGNGITVSREVTGTSTVTIAARADKPLIDAADAAGAEDGTIPLSLAAGLTDLDGSERLSVKILGVPAGGHLSHGTRGADGGWSVDPADLPALTLIPPKDFSGNLKLTLQATSHDNNSSTATVSRSFTVQVAAVADEALVRTFPALGREDAGIALRISALPTDIDGSETIVALRLADVPEGAIVRAGGVALARQADGSILVQPGQISGLTITPPPHSDQRFTLRVSAISAEANGSQAESAPVPLIVTVQGVADAPVLANATLSGLEDHAIPLNLGAIMPDADGSEALSFVVSGLPDGAVLSAGTYRGPGVWSLTAAEAAAAVLHPPADYAGTLVLTVTAVTQEAGSGSQARSTATLTVRLGAVVDQPGVGGMDGISGDWGRMRGTEDQPITLRLDPGLADRDGSERLVGEILIHDVPAGAVLRLADGSVVAADADGVHRIGVARMEGVFLQLPANSDAEATLRIGMMVEDTGGVRRAIGGVIVIDPAGDADIPLLVVLDATGTGRGVADLGPVAIPLHISTSLADTDGSETLHVWVRDVPQGAVLSAGVPAGGGVWRVPASALADLALLPPAGYGGSFSLRVTSQAIERDGDEATVTRTVRVTVAPPSGSGGACTDPDHPATGPVASLPAAQAPLLRISDAATDEDNAVTLAISLANADNDEGRETLGLRIEGVPAGAFLSAGGRDPLTGHWVLSPAELAGLRFLPPADFAGTIMLAVYGIATEATGDLAEARADLRIEVADVVDGAVISAAPIAAAEDRAVPLNLRVTPRDADHSETVVSIVVTASPGASINGPGVTALGGMRWAIDPEQMGGITATPPLHSNAPLHITVEAVTREAVSGDTHLATHILVLPVAARADAPLVSVADAMGMEDRPVPLQLAAALRDMDGSEILSVVLQGLPSGSRLSAGLNNGDGSWTLTGEQLAGLTLIPPADWDGDMALKLVAHAREISNGSVATTEAEFHVIIAGVADMPVLTVSDRSGMEDTRLPLNLQAALLDHDGSEQLTVTISGLPEGFTLSRGVSLSGGQWRVSGHELAGLELLPAANWNGNVTLVAEAVSREAGSGSSASVMESFRIVLSAVNDAPVLELAAAVRAEAGGTAVPALGGANAADVDSAYLSGAVVSLSGALVGDMLNIGGFELTAQGGRLMIGGTGIEVLGGGYNPGTGMLRLGGRASPGIYAAVLQSLVLENAEGELAAGTRTIAVKLTDQSGAASAQQSVALAVGPGGPDEAAGQTFTGSAASEAMTGGAGADLFLISANGGHDVIDGGSGAWTDQITVTGAGEPGLGGWTIVVETPGATMLRQTNGFAFDQAVSGHISFSDGTQADFLHVERIGWT</sequence>
<reference evidence="1 2" key="1">
    <citation type="journal article" date="2015" name="Int. J. Syst. Evol. Microbiol.">
        <title>Roseomonas oryzae sp. nov., isolated from paddy rhizosphere soil.</title>
        <authorList>
            <person name="Ramaprasad E.V."/>
            <person name="Sasikala Ch."/>
            <person name="Ramana Ch.V."/>
        </authorList>
    </citation>
    <scope>NUCLEOTIDE SEQUENCE [LARGE SCALE GENOMIC DNA]</scope>
    <source>
        <strain evidence="1 2">KCTC 42542</strain>
    </source>
</reference>
<organism evidence="1 2">
    <name type="scientific">Teichococcus oryzae</name>
    <dbReference type="NCBI Taxonomy" id="1608942"/>
    <lineage>
        <taxon>Bacteria</taxon>
        <taxon>Pseudomonadati</taxon>
        <taxon>Pseudomonadota</taxon>
        <taxon>Alphaproteobacteria</taxon>
        <taxon>Acetobacterales</taxon>
        <taxon>Roseomonadaceae</taxon>
        <taxon>Roseomonas</taxon>
    </lineage>
</organism>
<proteinExistence type="predicted"/>
<dbReference type="RefSeq" id="WP_149812875.1">
    <property type="nucleotide sequence ID" value="NZ_VUKA01000007.1"/>
</dbReference>
<keyword evidence="2" id="KW-1185">Reference proteome</keyword>
<gene>
    <name evidence="1" type="ORF">F0Q34_14155</name>
</gene>
<name>A0A5B2TE74_9PROT</name>
<protein>
    <recommendedName>
        <fullName evidence="3">Tandem-95 repeat protein</fullName>
    </recommendedName>
</protein>
<evidence type="ECO:0000313" key="1">
    <source>
        <dbReference type="EMBL" id="KAA2212469.1"/>
    </source>
</evidence>
<evidence type="ECO:0000313" key="2">
    <source>
        <dbReference type="Proteomes" id="UP000322110"/>
    </source>
</evidence>
<dbReference type="OrthoDB" id="7875798at2"/>
<dbReference type="InterPro" id="IPR011049">
    <property type="entry name" value="Serralysin-like_metalloprot_C"/>
</dbReference>
<comment type="caution">
    <text evidence="1">The sequence shown here is derived from an EMBL/GenBank/DDBJ whole genome shotgun (WGS) entry which is preliminary data.</text>
</comment>